<dbReference type="PANTHER" id="PTHR33508">
    <property type="entry name" value="UPF0056 MEMBRANE PROTEIN YHCE"/>
    <property type="match status" value="1"/>
</dbReference>
<feature type="transmembrane region" description="Helical" evidence="7">
    <location>
        <begin position="148"/>
        <end position="168"/>
    </location>
</feature>
<evidence type="ECO:0000256" key="6">
    <source>
        <dbReference type="ARBA" id="ARBA00023136"/>
    </source>
</evidence>
<evidence type="ECO:0000256" key="1">
    <source>
        <dbReference type="ARBA" id="ARBA00004651"/>
    </source>
</evidence>
<dbReference type="InterPro" id="IPR002771">
    <property type="entry name" value="Multi_antbiot-R_MarC"/>
</dbReference>
<evidence type="ECO:0000313" key="8">
    <source>
        <dbReference type="EMBL" id="SMX34442.1"/>
    </source>
</evidence>
<dbReference type="Pfam" id="PF01914">
    <property type="entry name" value="MarC"/>
    <property type="match status" value="1"/>
</dbReference>
<evidence type="ECO:0000256" key="4">
    <source>
        <dbReference type="ARBA" id="ARBA00022692"/>
    </source>
</evidence>
<dbReference type="AlphaFoldDB" id="A0A238JX72"/>
<dbReference type="GeneID" id="57467454"/>
<proteinExistence type="inferred from homology"/>
<keyword evidence="9" id="KW-1185">Reference proteome</keyword>
<comment type="similarity">
    <text evidence="2 7">Belongs to the UPF0056 (MarC) family.</text>
</comment>
<feature type="transmembrane region" description="Helical" evidence="7">
    <location>
        <begin position="41"/>
        <end position="62"/>
    </location>
</feature>
<reference evidence="9" key="1">
    <citation type="submission" date="2017-05" db="EMBL/GenBank/DDBJ databases">
        <authorList>
            <person name="Rodrigo-Torres L."/>
            <person name="Arahal R. D."/>
            <person name="Lucena T."/>
        </authorList>
    </citation>
    <scope>NUCLEOTIDE SEQUENCE [LARGE SCALE GENOMIC DNA]</scope>
    <source>
        <strain evidence="9">CECT 8715</strain>
    </source>
</reference>
<dbReference type="EMBL" id="FXYG01000001">
    <property type="protein sequence ID" value="SMX34442.1"/>
    <property type="molecule type" value="Genomic_DNA"/>
</dbReference>
<evidence type="ECO:0000256" key="2">
    <source>
        <dbReference type="ARBA" id="ARBA00009784"/>
    </source>
</evidence>
<feature type="transmembrane region" description="Helical" evidence="7">
    <location>
        <begin position="68"/>
        <end position="89"/>
    </location>
</feature>
<keyword evidence="4 7" id="KW-0812">Transmembrane</keyword>
<dbReference type="GO" id="GO:0005886">
    <property type="term" value="C:plasma membrane"/>
    <property type="evidence" value="ECO:0007669"/>
    <property type="project" value="UniProtKB-SubCell"/>
</dbReference>
<keyword evidence="5 7" id="KW-1133">Transmembrane helix</keyword>
<organism evidence="8 9">
    <name type="scientific">Ruegeria arenilitoris</name>
    <dbReference type="NCBI Taxonomy" id="1173585"/>
    <lineage>
        <taxon>Bacteria</taxon>
        <taxon>Pseudomonadati</taxon>
        <taxon>Pseudomonadota</taxon>
        <taxon>Alphaproteobacteria</taxon>
        <taxon>Rhodobacterales</taxon>
        <taxon>Roseobacteraceae</taxon>
        <taxon>Ruegeria</taxon>
    </lineage>
</organism>
<sequence>MNNLLEHFVTLWVVIDPIGTIPVFIAVTAGIEAAARRRTALLAALISAGILLFFLVFGQLLIEALDIGLNSFQVAGGIILFLFALTMIFGESKQEIEQRQAEEDMEDKLHRHNPAIFPLAVPSLASPGAMLAIVILTDNHRYSVADQGITALVMLSVLACAFVLMLLAEPIIRLIGHSGAAIISRVMGMILASVAVNSVLSALLEIFKTGQL</sequence>
<dbReference type="RefSeq" id="WP_093962021.1">
    <property type="nucleotide sequence ID" value="NZ_FXYG01000001.1"/>
</dbReference>
<feature type="transmembrane region" description="Helical" evidence="7">
    <location>
        <begin position="12"/>
        <end position="34"/>
    </location>
</feature>
<keyword evidence="6 7" id="KW-0472">Membrane</keyword>
<gene>
    <name evidence="8" type="ORF">RUA8715_00455</name>
</gene>
<evidence type="ECO:0000313" key="9">
    <source>
        <dbReference type="Proteomes" id="UP000202485"/>
    </source>
</evidence>
<evidence type="ECO:0000256" key="7">
    <source>
        <dbReference type="RuleBase" id="RU362048"/>
    </source>
</evidence>
<dbReference type="Proteomes" id="UP000202485">
    <property type="component" value="Unassembled WGS sequence"/>
</dbReference>
<name>A0A238JX72_9RHOB</name>
<keyword evidence="3" id="KW-1003">Cell membrane</keyword>
<feature type="transmembrane region" description="Helical" evidence="7">
    <location>
        <begin position="180"/>
        <end position="204"/>
    </location>
</feature>
<evidence type="ECO:0000256" key="5">
    <source>
        <dbReference type="ARBA" id="ARBA00022989"/>
    </source>
</evidence>
<dbReference type="OrthoDB" id="21094at2"/>
<protein>
    <recommendedName>
        <fullName evidence="7">UPF0056 membrane protein</fullName>
    </recommendedName>
</protein>
<evidence type="ECO:0000256" key="3">
    <source>
        <dbReference type="ARBA" id="ARBA00022475"/>
    </source>
</evidence>
<dbReference type="PANTHER" id="PTHR33508:SF1">
    <property type="entry name" value="UPF0056 MEMBRANE PROTEIN YHCE"/>
    <property type="match status" value="1"/>
</dbReference>
<comment type="subcellular location">
    <subcellularLocation>
        <location evidence="1 7">Cell membrane</location>
        <topology evidence="1 7">Multi-pass membrane protein</topology>
    </subcellularLocation>
</comment>
<accession>A0A238JX72</accession>
<dbReference type="NCBIfam" id="TIGR00427">
    <property type="entry name" value="NAAT family transporter"/>
    <property type="match status" value="1"/>
</dbReference>
<feature type="transmembrane region" description="Helical" evidence="7">
    <location>
        <begin position="115"/>
        <end position="136"/>
    </location>
</feature>